<dbReference type="Gene3D" id="2.60.120.330">
    <property type="entry name" value="B-lactam Antibiotic, Isopenicillin N Synthase, Chain"/>
    <property type="match status" value="1"/>
</dbReference>
<protein>
    <submittedName>
        <fullName evidence="3">Clavaminate synthase-like protein</fullName>
    </submittedName>
</protein>
<dbReference type="EMBL" id="KV425558">
    <property type="protein sequence ID" value="KZT28362.1"/>
    <property type="molecule type" value="Genomic_DNA"/>
</dbReference>
<keyword evidence="4" id="KW-1185">Reference proteome</keyword>
<dbReference type="InterPro" id="IPR027443">
    <property type="entry name" value="IPNS-like_sf"/>
</dbReference>
<dbReference type="STRING" id="1314782.A0A165ULP5"/>
<dbReference type="Pfam" id="PF03171">
    <property type="entry name" value="2OG-FeII_Oxy"/>
    <property type="match status" value="1"/>
</dbReference>
<dbReference type="OrthoDB" id="406156at2759"/>
<feature type="domain" description="Fe2OG dioxygenase" evidence="2">
    <location>
        <begin position="175"/>
        <end position="279"/>
    </location>
</feature>
<dbReference type="InParanoid" id="A0A165ULP5"/>
<dbReference type="PROSITE" id="PS51471">
    <property type="entry name" value="FE2OG_OXY"/>
    <property type="match status" value="1"/>
</dbReference>
<keyword evidence="1" id="KW-0560">Oxidoreductase</keyword>
<accession>A0A165ULP5</accession>
<name>A0A165ULP5_9AGAM</name>
<dbReference type="Proteomes" id="UP000076761">
    <property type="component" value="Unassembled WGS sequence"/>
</dbReference>
<evidence type="ECO:0000259" key="2">
    <source>
        <dbReference type="PROSITE" id="PS51471"/>
    </source>
</evidence>
<gene>
    <name evidence="3" type="ORF">NEOLEDRAFT_1058941</name>
</gene>
<reference evidence="3 4" key="1">
    <citation type="journal article" date="2016" name="Mol. Biol. Evol.">
        <title>Comparative Genomics of Early-Diverging Mushroom-Forming Fungi Provides Insights into the Origins of Lignocellulose Decay Capabilities.</title>
        <authorList>
            <person name="Nagy L.G."/>
            <person name="Riley R."/>
            <person name="Tritt A."/>
            <person name="Adam C."/>
            <person name="Daum C."/>
            <person name="Floudas D."/>
            <person name="Sun H."/>
            <person name="Yadav J.S."/>
            <person name="Pangilinan J."/>
            <person name="Larsson K.H."/>
            <person name="Matsuura K."/>
            <person name="Barry K."/>
            <person name="Labutti K."/>
            <person name="Kuo R."/>
            <person name="Ohm R.A."/>
            <person name="Bhattacharya S.S."/>
            <person name="Shirouzu T."/>
            <person name="Yoshinaga Y."/>
            <person name="Martin F.M."/>
            <person name="Grigoriev I.V."/>
            <person name="Hibbett D.S."/>
        </authorList>
    </citation>
    <scope>NUCLEOTIDE SEQUENCE [LARGE SCALE GENOMIC DNA]</scope>
    <source>
        <strain evidence="3 4">HHB14362 ss-1</strain>
    </source>
</reference>
<dbReference type="GO" id="GO:0046872">
    <property type="term" value="F:metal ion binding"/>
    <property type="evidence" value="ECO:0007669"/>
    <property type="project" value="UniProtKB-KW"/>
</dbReference>
<evidence type="ECO:0000313" key="3">
    <source>
        <dbReference type="EMBL" id="KZT28362.1"/>
    </source>
</evidence>
<evidence type="ECO:0000313" key="4">
    <source>
        <dbReference type="Proteomes" id="UP000076761"/>
    </source>
</evidence>
<dbReference type="PANTHER" id="PTHR47990">
    <property type="entry name" value="2-OXOGLUTARATE (2OG) AND FE(II)-DEPENDENT OXYGENASE SUPERFAMILY PROTEIN-RELATED"/>
    <property type="match status" value="1"/>
</dbReference>
<dbReference type="SUPFAM" id="SSF51197">
    <property type="entry name" value="Clavaminate synthase-like"/>
    <property type="match status" value="1"/>
</dbReference>
<dbReference type="GO" id="GO:0016491">
    <property type="term" value="F:oxidoreductase activity"/>
    <property type="evidence" value="ECO:0007669"/>
    <property type="project" value="UniProtKB-KW"/>
</dbReference>
<dbReference type="InterPro" id="IPR044861">
    <property type="entry name" value="IPNS-like_FE2OG_OXY"/>
</dbReference>
<keyword evidence="1" id="KW-0479">Metal-binding</keyword>
<sequence>MNIPPFPDDVATEELIVIDYGLLVIGDSREIGKLWDAATMQGFWYLRLDDLGPSADVMYALSHQALGLPLAEKVRLCSDDENGSFGYKAMGASAVDQKGTTDITEFMNISQDDVLAYPDVMHRSYPPLISNAMVHIIRPFVERCVSINKVLLNRLSDRLCLPEGTLCGKHSSGNRSCSELRFLRTKPCSDGSQIALGAHTDFGSLSLLFNQLGGLQILSPADGTWKYVKPIPGHAICNVGDALHIFSGGLLKSCVHRVMPPPGLQAQSERWSIAFFTRPCDHVILHPLVKMSGLVAVAAEEFPDIMSVHSTAAHWYTRKSTKFAVYDETH</sequence>
<comment type="similarity">
    <text evidence="1">Belongs to the iron/ascorbate-dependent oxidoreductase family.</text>
</comment>
<dbReference type="InterPro" id="IPR005123">
    <property type="entry name" value="Oxoglu/Fe-dep_dioxygenase_dom"/>
</dbReference>
<proteinExistence type="inferred from homology"/>
<keyword evidence="1" id="KW-0408">Iron</keyword>
<evidence type="ECO:0000256" key="1">
    <source>
        <dbReference type="RuleBase" id="RU003682"/>
    </source>
</evidence>
<dbReference type="InterPro" id="IPR050231">
    <property type="entry name" value="Iron_ascorbate_oxido_reductase"/>
</dbReference>
<dbReference type="AlphaFoldDB" id="A0A165ULP5"/>
<organism evidence="3 4">
    <name type="scientific">Neolentinus lepideus HHB14362 ss-1</name>
    <dbReference type="NCBI Taxonomy" id="1314782"/>
    <lineage>
        <taxon>Eukaryota</taxon>
        <taxon>Fungi</taxon>
        <taxon>Dikarya</taxon>
        <taxon>Basidiomycota</taxon>
        <taxon>Agaricomycotina</taxon>
        <taxon>Agaricomycetes</taxon>
        <taxon>Gloeophyllales</taxon>
        <taxon>Gloeophyllaceae</taxon>
        <taxon>Neolentinus</taxon>
    </lineage>
</organism>